<organism evidence="6 7">
    <name type="scientific">Fundulus heteroclitus</name>
    <name type="common">Killifish</name>
    <name type="synonym">Mummichog</name>
    <dbReference type="NCBI Taxonomy" id="8078"/>
    <lineage>
        <taxon>Eukaryota</taxon>
        <taxon>Metazoa</taxon>
        <taxon>Chordata</taxon>
        <taxon>Craniata</taxon>
        <taxon>Vertebrata</taxon>
        <taxon>Euteleostomi</taxon>
        <taxon>Actinopterygii</taxon>
        <taxon>Neopterygii</taxon>
        <taxon>Teleostei</taxon>
        <taxon>Neoteleostei</taxon>
        <taxon>Acanthomorphata</taxon>
        <taxon>Ovalentaria</taxon>
        <taxon>Atherinomorphae</taxon>
        <taxon>Cyprinodontiformes</taxon>
        <taxon>Fundulidae</taxon>
        <taxon>Fundulus</taxon>
    </lineage>
</organism>
<dbReference type="Pfam" id="PF22697">
    <property type="entry name" value="SOS1_NGEF_PH"/>
    <property type="match status" value="1"/>
</dbReference>
<dbReference type="SUPFAM" id="SSF50729">
    <property type="entry name" value="PH domain-like"/>
    <property type="match status" value="1"/>
</dbReference>
<dbReference type="PANTHER" id="PTHR22826:SF207">
    <property type="entry name" value="PROTO-ONCOGENE DBL-LIKE ISOFORM X1"/>
    <property type="match status" value="1"/>
</dbReference>
<dbReference type="InterPro" id="IPR035899">
    <property type="entry name" value="DBL_dom_sf"/>
</dbReference>
<keyword evidence="3" id="KW-0175">Coiled coil</keyword>
<dbReference type="InterPro" id="IPR011993">
    <property type="entry name" value="PH-like_dom_sf"/>
</dbReference>
<accession>A0A3Q2Q082</accession>
<dbReference type="PROSITE" id="PS50003">
    <property type="entry name" value="PH_DOMAIN"/>
    <property type="match status" value="1"/>
</dbReference>
<dbReference type="Proteomes" id="UP000265000">
    <property type="component" value="Unplaced"/>
</dbReference>
<dbReference type="Gene3D" id="2.30.29.30">
    <property type="entry name" value="Pleckstrin-homology domain (PH domain)/Phosphotyrosine-binding domain (PTB)"/>
    <property type="match status" value="1"/>
</dbReference>
<proteinExistence type="predicted"/>
<dbReference type="SUPFAM" id="SSF46966">
    <property type="entry name" value="Spectrin repeat"/>
    <property type="match status" value="1"/>
</dbReference>
<dbReference type="Pfam" id="PF00621">
    <property type="entry name" value="RhoGEF"/>
    <property type="match status" value="1"/>
</dbReference>
<dbReference type="Ensembl" id="ENSFHET00000034655.1">
    <property type="protein sequence ID" value="ENSFHEP00000019139.1"/>
    <property type="gene ID" value="ENSFHEG00000022230.1"/>
</dbReference>
<dbReference type="InterPro" id="IPR056466">
    <property type="entry name" value="Spectrin_DBS"/>
</dbReference>
<feature type="coiled-coil region" evidence="3">
    <location>
        <begin position="214"/>
        <end position="241"/>
    </location>
</feature>
<dbReference type="GO" id="GO:0005737">
    <property type="term" value="C:cytoplasm"/>
    <property type="evidence" value="ECO:0007669"/>
    <property type="project" value="TreeGrafter"/>
</dbReference>
<dbReference type="InterPro" id="IPR051336">
    <property type="entry name" value="RhoGEF_Guanine_NuclExch_SF"/>
</dbReference>
<evidence type="ECO:0000259" key="5">
    <source>
        <dbReference type="PROSITE" id="PS50010"/>
    </source>
</evidence>
<keyword evidence="7" id="KW-1185">Reference proteome</keyword>
<sequence length="755" mass="87261">VTSFPGNLHLVLVLRPTGLLSSTLSPSSSTDLGFRFSQDDFLLKMPVVMLRSVGDLLRYIDENHLASDFTAKVEYCQSDWVLLRSSIETFAVTVKEIAQQLQGFGSELSETELPDEANAIEFLLHSHTHRYRQMKVIFNFIHAECLFGGLCALVCFRLLAQLRDMEEAFDGFFEKHHLKLQQYLQLLHYETSFQQVLERLSAQEKEIASVGTTVVQTEQLLKDLESLNKRAQEEMTRAQVVILHGHQLAANHHYALALIVQRCNELLDQFRKQALRWCDEGAYLLASQMVDKFQTKEGAQEALQYLGSHQERAPSVLKNSQDTLSLEFEAVLTPQLQISMVKEKLSSVQCMIRNREQCLKKLADLQVRPIQLVAPRPEPDQTLLRCKSPLFSPKHGNRHFSCWLDCNRSCLYGPNPETDSEAEDNPEQELIATERVYVDELLSVLLVRFICFAYPSMSYLLPSALRCQKDVLFGNMPEIYQFHSRIFLQDLQGCLETPERVGACFLRRKDKFQVYERYCQNKPCSELLWRQCSDSPFFQECQKKLDHKLGLDSYLLKPIQRLTKYQLLLKELLKHCVEAQYRCELQEALDSMLELLKSVNDSMHQIAITGYPGDISQLGRIILQGSFSVWISHKRAAVRMKELARFKPMQRHLFLYEHALLFCKRRDEDSHDSFYSFKSCLRMSTVAITETVKGDVKKFEICYSGREVVYIVQAPTVEVKVAWLNEIQKILANPQKLRQGFYHLCGLVKRPFNFF</sequence>
<name>A0A3Q2Q082_FUNHE</name>
<dbReference type="GO" id="GO:0005085">
    <property type="term" value="F:guanyl-nucleotide exchange factor activity"/>
    <property type="evidence" value="ECO:0007669"/>
    <property type="project" value="UniProtKB-KW"/>
</dbReference>
<dbReference type="GeneTree" id="ENSGT00940000156974"/>
<dbReference type="Gene3D" id="1.20.58.60">
    <property type="match status" value="1"/>
</dbReference>
<keyword evidence="1" id="KW-0597">Phosphoprotein</keyword>
<dbReference type="GO" id="GO:0016358">
    <property type="term" value="P:dendrite development"/>
    <property type="evidence" value="ECO:0007669"/>
    <property type="project" value="TreeGrafter"/>
</dbReference>
<dbReference type="FunFam" id="2.30.29.30:FF:000078">
    <property type="entry name" value="Guanine nucleotide exchange factor DBS"/>
    <property type="match status" value="1"/>
</dbReference>
<feature type="domain" description="PH" evidence="4">
    <location>
        <begin position="614"/>
        <end position="732"/>
    </location>
</feature>
<reference evidence="6" key="1">
    <citation type="submission" date="2025-08" db="UniProtKB">
        <authorList>
            <consortium name="Ensembl"/>
        </authorList>
    </citation>
    <scope>IDENTIFICATION</scope>
</reference>
<dbReference type="PROSITE" id="PS50010">
    <property type="entry name" value="DH_2"/>
    <property type="match status" value="1"/>
</dbReference>
<dbReference type="SMART" id="SM00325">
    <property type="entry name" value="RhoGEF"/>
    <property type="match status" value="1"/>
</dbReference>
<dbReference type="InterPro" id="IPR055251">
    <property type="entry name" value="SOS1_NGEF_PH"/>
</dbReference>
<evidence type="ECO:0000256" key="2">
    <source>
        <dbReference type="ARBA" id="ARBA00022658"/>
    </source>
</evidence>
<dbReference type="SUPFAM" id="SSF48065">
    <property type="entry name" value="DBL homology domain (DH-domain)"/>
    <property type="match status" value="1"/>
</dbReference>
<dbReference type="CDD" id="cd00160">
    <property type="entry name" value="RhoGEF"/>
    <property type="match status" value="1"/>
</dbReference>
<evidence type="ECO:0000259" key="4">
    <source>
        <dbReference type="PROSITE" id="PS50003"/>
    </source>
</evidence>
<evidence type="ECO:0000256" key="3">
    <source>
        <dbReference type="SAM" id="Coils"/>
    </source>
</evidence>
<dbReference type="InterPro" id="IPR000219">
    <property type="entry name" value="DH_dom"/>
</dbReference>
<dbReference type="AlphaFoldDB" id="A0A3Q2Q082"/>
<keyword evidence="2" id="KW-0344">Guanine-nucleotide releasing factor</keyword>
<evidence type="ECO:0000313" key="7">
    <source>
        <dbReference type="Proteomes" id="UP000265000"/>
    </source>
</evidence>
<evidence type="ECO:0000313" key="6">
    <source>
        <dbReference type="Ensembl" id="ENSFHEP00000019139.1"/>
    </source>
</evidence>
<feature type="domain" description="DH" evidence="5">
    <location>
        <begin position="429"/>
        <end position="602"/>
    </location>
</feature>
<evidence type="ECO:0000256" key="1">
    <source>
        <dbReference type="ARBA" id="ARBA00022553"/>
    </source>
</evidence>
<dbReference type="Gene3D" id="1.20.900.10">
    <property type="entry name" value="Dbl homology (DH) domain"/>
    <property type="match status" value="1"/>
</dbReference>
<dbReference type="PANTHER" id="PTHR22826">
    <property type="entry name" value="RHO GUANINE EXCHANGE FACTOR-RELATED"/>
    <property type="match status" value="1"/>
</dbReference>
<dbReference type="InterPro" id="IPR001849">
    <property type="entry name" value="PH_domain"/>
</dbReference>
<dbReference type="SMART" id="SM00233">
    <property type="entry name" value="PH"/>
    <property type="match status" value="1"/>
</dbReference>
<dbReference type="Pfam" id="PF23289">
    <property type="entry name" value="Spectrin_5"/>
    <property type="match status" value="1"/>
</dbReference>
<reference evidence="6" key="2">
    <citation type="submission" date="2025-09" db="UniProtKB">
        <authorList>
            <consortium name="Ensembl"/>
        </authorList>
    </citation>
    <scope>IDENTIFICATION</scope>
</reference>
<protein>
    <submittedName>
        <fullName evidence="6">MCF.2 cell line derived transforming sequence</fullName>
    </submittedName>
</protein>